<protein>
    <submittedName>
        <fullName evidence="2">Uncharacterized protein</fullName>
    </submittedName>
</protein>
<evidence type="ECO:0000313" key="3">
    <source>
        <dbReference type="Proteomes" id="UP000674234"/>
    </source>
</evidence>
<keyword evidence="3" id="KW-1185">Reference proteome</keyword>
<proteinExistence type="predicted"/>
<organism evidence="2 3">
    <name type="scientific">Microbispora oryzae</name>
    <dbReference type="NCBI Taxonomy" id="2806554"/>
    <lineage>
        <taxon>Bacteria</taxon>
        <taxon>Bacillati</taxon>
        <taxon>Actinomycetota</taxon>
        <taxon>Actinomycetes</taxon>
        <taxon>Streptosporangiales</taxon>
        <taxon>Streptosporangiaceae</taxon>
        <taxon>Microbispora</taxon>
    </lineage>
</organism>
<comment type="caution">
    <text evidence="2">The sequence shown here is derived from an EMBL/GenBank/DDBJ whole genome shotgun (WGS) entry which is preliminary data.</text>
</comment>
<dbReference type="EMBL" id="JAFCNB010000011">
    <property type="protein sequence ID" value="MBP2706271.1"/>
    <property type="molecule type" value="Genomic_DNA"/>
</dbReference>
<dbReference type="RefSeq" id="WP_210157547.1">
    <property type="nucleotide sequence ID" value="NZ_JAFCNB010000011.1"/>
</dbReference>
<reference evidence="2" key="1">
    <citation type="submission" date="2021-02" db="EMBL/GenBank/DDBJ databases">
        <title>Draft genome sequence of Microbispora sp. RL4-1S isolated from rice leaves in Thailand.</title>
        <authorList>
            <person name="Muangham S."/>
            <person name="Duangmal K."/>
        </authorList>
    </citation>
    <scope>NUCLEOTIDE SEQUENCE</scope>
    <source>
        <strain evidence="2">RL4-1S</strain>
    </source>
</reference>
<evidence type="ECO:0000313" key="2">
    <source>
        <dbReference type="EMBL" id="MBP2706271.1"/>
    </source>
</evidence>
<gene>
    <name evidence="2" type="ORF">JOL79_20890</name>
</gene>
<accession>A0A941AJI5</accession>
<feature type="transmembrane region" description="Helical" evidence="1">
    <location>
        <begin position="44"/>
        <end position="68"/>
    </location>
</feature>
<name>A0A941AJI5_9ACTN</name>
<sequence>MITLIPHLMVETPVPEDGGHLTILILATMITMVLAAIRRLGRRAHIVVVVSGTSILLVVLAILVMAYLTALAII</sequence>
<keyword evidence="1" id="KW-0812">Transmembrane</keyword>
<keyword evidence="1" id="KW-1133">Transmembrane helix</keyword>
<dbReference type="AlphaFoldDB" id="A0A941AJI5"/>
<feature type="transmembrane region" description="Helical" evidence="1">
    <location>
        <begin position="20"/>
        <end position="37"/>
    </location>
</feature>
<evidence type="ECO:0000256" key="1">
    <source>
        <dbReference type="SAM" id="Phobius"/>
    </source>
</evidence>
<dbReference type="Proteomes" id="UP000674234">
    <property type="component" value="Unassembled WGS sequence"/>
</dbReference>
<keyword evidence="1" id="KW-0472">Membrane</keyword>